<keyword evidence="3 4" id="KW-0687">Ribonucleoprotein</keyword>
<dbReference type="Pfam" id="PF00203">
    <property type="entry name" value="Ribosomal_S19"/>
    <property type="match status" value="1"/>
</dbReference>
<dbReference type="GO" id="GO:0003735">
    <property type="term" value="F:structural constituent of ribosome"/>
    <property type="evidence" value="ECO:0007669"/>
    <property type="project" value="InterPro"/>
</dbReference>
<dbReference type="PANTHER" id="PTHR11880">
    <property type="entry name" value="RIBOSOMAL PROTEIN S19P FAMILY MEMBER"/>
    <property type="match status" value="1"/>
</dbReference>
<gene>
    <name evidence="5" type="ORF">DASB73_039150</name>
</gene>
<dbReference type="AlphaFoldDB" id="A0AAV5RNW2"/>
<dbReference type="PRINTS" id="PR00975">
    <property type="entry name" value="RIBOSOMALS19"/>
</dbReference>
<evidence type="ECO:0000256" key="4">
    <source>
        <dbReference type="RuleBase" id="RU003485"/>
    </source>
</evidence>
<dbReference type="GO" id="GO:0005763">
    <property type="term" value="C:mitochondrial small ribosomal subunit"/>
    <property type="evidence" value="ECO:0007669"/>
    <property type="project" value="TreeGrafter"/>
</dbReference>
<sequence length="118" mass="13409">MFNNKSVTAVSNLIYTIGLANFIFHGCAEMRLSPVLLKRSAWKVPYIVSLPIKQAREKNIPIRTNARSCTILPSFVGLMFEIHNGRTYKQVRITENMIGMKLGEFAPTRIRHVFGAKK</sequence>
<dbReference type="GO" id="GO:0003723">
    <property type="term" value="F:RNA binding"/>
    <property type="evidence" value="ECO:0007669"/>
    <property type="project" value="InterPro"/>
</dbReference>
<dbReference type="Gene3D" id="3.30.860.10">
    <property type="entry name" value="30s Ribosomal Protein S19, Chain A"/>
    <property type="match status" value="1"/>
</dbReference>
<dbReference type="Proteomes" id="UP001362899">
    <property type="component" value="Unassembled WGS sequence"/>
</dbReference>
<comment type="caution">
    <text evidence="5">The sequence shown here is derived from an EMBL/GenBank/DDBJ whole genome shotgun (WGS) entry which is preliminary data.</text>
</comment>
<dbReference type="EMBL" id="BTGC01000008">
    <property type="protein sequence ID" value="GMM52952.1"/>
    <property type="molecule type" value="Genomic_DNA"/>
</dbReference>
<evidence type="ECO:0000313" key="6">
    <source>
        <dbReference type="Proteomes" id="UP001362899"/>
    </source>
</evidence>
<keyword evidence="2 4" id="KW-0689">Ribosomal protein</keyword>
<reference evidence="5 6" key="1">
    <citation type="journal article" date="2023" name="Elife">
        <title>Identification of key yeast species and microbe-microbe interactions impacting larval growth of Drosophila in the wild.</title>
        <authorList>
            <person name="Mure A."/>
            <person name="Sugiura Y."/>
            <person name="Maeda R."/>
            <person name="Honda K."/>
            <person name="Sakurai N."/>
            <person name="Takahashi Y."/>
            <person name="Watada M."/>
            <person name="Katoh T."/>
            <person name="Gotoh A."/>
            <person name="Gotoh Y."/>
            <person name="Taniguchi I."/>
            <person name="Nakamura K."/>
            <person name="Hayashi T."/>
            <person name="Katayama T."/>
            <person name="Uemura T."/>
            <person name="Hattori Y."/>
        </authorList>
    </citation>
    <scope>NUCLEOTIDE SEQUENCE [LARGE SCALE GENOMIC DNA]</scope>
    <source>
        <strain evidence="5 6">SB-73</strain>
    </source>
</reference>
<dbReference type="SUPFAM" id="SSF54570">
    <property type="entry name" value="Ribosomal protein S19"/>
    <property type="match status" value="1"/>
</dbReference>
<dbReference type="PANTHER" id="PTHR11880:SF8">
    <property type="entry name" value="SMALL RIBOSOMAL SUBUNIT PROTEIN US19M"/>
    <property type="match status" value="1"/>
</dbReference>
<accession>A0AAV5RNW2</accession>
<dbReference type="GO" id="GO:0006412">
    <property type="term" value="P:translation"/>
    <property type="evidence" value="ECO:0007669"/>
    <property type="project" value="InterPro"/>
</dbReference>
<organism evidence="5 6">
    <name type="scientific">Starmerella bacillaris</name>
    <name type="common">Yeast</name>
    <name type="synonym">Candida zemplinina</name>
    <dbReference type="NCBI Taxonomy" id="1247836"/>
    <lineage>
        <taxon>Eukaryota</taxon>
        <taxon>Fungi</taxon>
        <taxon>Dikarya</taxon>
        <taxon>Ascomycota</taxon>
        <taxon>Saccharomycotina</taxon>
        <taxon>Dipodascomycetes</taxon>
        <taxon>Dipodascales</taxon>
        <taxon>Trichomonascaceae</taxon>
        <taxon>Starmerella</taxon>
    </lineage>
</organism>
<evidence type="ECO:0000313" key="5">
    <source>
        <dbReference type="EMBL" id="GMM52952.1"/>
    </source>
</evidence>
<dbReference type="HAMAP" id="MF_00531">
    <property type="entry name" value="Ribosomal_uS19"/>
    <property type="match status" value="1"/>
</dbReference>
<name>A0AAV5RNW2_STABA</name>
<evidence type="ECO:0000256" key="3">
    <source>
        <dbReference type="ARBA" id="ARBA00023274"/>
    </source>
</evidence>
<evidence type="ECO:0000256" key="1">
    <source>
        <dbReference type="ARBA" id="ARBA00007345"/>
    </source>
</evidence>
<evidence type="ECO:0000256" key="2">
    <source>
        <dbReference type="ARBA" id="ARBA00022980"/>
    </source>
</evidence>
<proteinExistence type="inferred from homology"/>
<dbReference type="InterPro" id="IPR023575">
    <property type="entry name" value="Ribosomal_uS19_SF"/>
</dbReference>
<keyword evidence="6" id="KW-1185">Reference proteome</keyword>
<dbReference type="InterPro" id="IPR020934">
    <property type="entry name" value="Ribosomal_uS19_CS"/>
</dbReference>
<dbReference type="PROSITE" id="PS00323">
    <property type="entry name" value="RIBOSOMAL_S19"/>
    <property type="match status" value="1"/>
</dbReference>
<dbReference type="GO" id="GO:0000028">
    <property type="term" value="P:ribosomal small subunit assembly"/>
    <property type="evidence" value="ECO:0007669"/>
    <property type="project" value="TreeGrafter"/>
</dbReference>
<dbReference type="InterPro" id="IPR002222">
    <property type="entry name" value="Ribosomal_uS19"/>
</dbReference>
<protein>
    <submittedName>
        <fullName evidence="5">Mitochondrial 37S ribosomal protein</fullName>
    </submittedName>
</protein>
<comment type="similarity">
    <text evidence="1 4">Belongs to the universal ribosomal protein uS19 family.</text>
</comment>